<feature type="compositionally biased region" description="Polar residues" evidence="2">
    <location>
        <begin position="532"/>
        <end position="546"/>
    </location>
</feature>
<feature type="compositionally biased region" description="Basic and acidic residues" evidence="2">
    <location>
        <begin position="394"/>
        <end position="411"/>
    </location>
</feature>
<feature type="compositionally biased region" description="Basic and acidic residues" evidence="2">
    <location>
        <begin position="610"/>
        <end position="621"/>
    </location>
</feature>
<dbReference type="OrthoDB" id="767933at2759"/>
<gene>
    <name evidence="3" type="ORF">AQUCO_07600026v1</name>
</gene>
<evidence type="ECO:0000313" key="3">
    <source>
        <dbReference type="EMBL" id="PIA27571.1"/>
    </source>
</evidence>
<protein>
    <submittedName>
        <fullName evidence="3">Uncharacterized protein</fullName>
    </submittedName>
</protein>
<feature type="region of interest" description="Disordered" evidence="2">
    <location>
        <begin position="485"/>
        <end position="552"/>
    </location>
</feature>
<feature type="region of interest" description="Disordered" evidence="2">
    <location>
        <begin position="649"/>
        <end position="670"/>
    </location>
</feature>
<organism evidence="3 4">
    <name type="scientific">Aquilegia coerulea</name>
    <name type="common">Rocky mountain columbine</name>
    <dbReference type="NCBI Taxonomy" id="218851"/>
    <lineage>
        <taxon>Eukaryota</taxon>
        <taxon>Viridiplantae</taxon>
        <taxon>Streptophyta</taxon>
        <taxon>Embryophyta</taxon>
        <taxon>Tracheophyta</taxon>
        <taxon>Spermatophyta</taxon>
        <taxon>Magnoliopsida</taxon>
        <taxon>Ranunculales</taxon>
        <taxon>Ranunculaceae</taxon>
        <taxon>Thalictroideae</taxon>
        <taxon>Aquilegia</taxon>
    </lineage>
</organism>
<evidence type="ECO:0000256" key="1">
    <source>
        <dbReference type="SAM" id="Coils"/>
    </source>
</evidence>
<evidence type="ECO:0000256" key="2">
    <source>
        <dbReference type="SAM" id="MobiDB-lite"/>
    </source>
</evidence>
<dbReference type="EMBL" id="KZ305093">
    <property type="protein sequence ID" value="PIA27571.1"/>
    <property type="molecule type" value="Genomic_DNA"/>
</dbReference>
<name>A0A2G5C8I9_AQUCA</name>
<feature type="region of interest" description="Disordered" evidence="2">
    <location>
        <begin position="595"/>
        <end position="636"/>
    </location>
</feature>
<reference evidence="3 4" key="1">
    <citation type="submission" date="2017-09" db="EMBL/GenBank/DDBJ databases">
        <title>WGS assembly of Aquilegia coerulea Goldsmith.</title>
        <authorList>
            <person name="Hodges S."/>
            <person name="Kramer E."/>
            <person name="Nordborg M."/>
            <person name="Tomkins J."/>
            <person name="Borevitz J."/>
            <person name="Derieg N."/>
            <person name="Yan J."/>
            <person name="Mihaltcheva S."/>
            <person name="Hayes R.D."/>
            <person name="Rokhsar D."/>
        </authorList>
    </citation>
    <scope>NUCLEOTIDE SEQUENCE [LARGE SCALE GENOMIC DNA]</scope>
    <source>
        <strain evidence="4">cv. Goldsmith</strain>
    </source>
</reference>
<feature type="compositionally biased region" description="Polar residues" evidence="2">
    <location>
        <begin position="354"/>
        <end position="367"/>
    </location>
</feature>
<dbReference type="Proteomes" id="UP000230069">
    <property type="component" value="Unassembled WGS sequence"/>
</dbReference>
<dbReference type="PANTHER" id="PTHR31008">
    <property type="entry name" value="COP1-INTERACTING PROTEIN-RELATED"/>
    <property type="match status" value="1"/>
</dbReference>
<dbReference type="STRING" id="218851.A0A2G5C8I9"/>
<accession>A0A2G5C8I9</accession>
<evidence type="ECO:0000313" key="4">
    <source>
        <dbReference type="Proteomes" id="UP000230069"/>
    </source>
</evidence>
<sequence length="696" mass="77560">MRLQRQNSGLGQSSELFRDRGEKTVQVYGNYDEFNQVSQVRLLKGNQELNEELQMKADELEKLFAAHQLRVSSNQLVSSRRLISPVDVQDEEVGIFQATAEKELVGNRIELDPNKNLVELGLLNNSRGRLYGLYMKKRDAKLKEEWDSKRVQNEEKMKVMSDRLERARDEMKAYFASSSNQQESTLHSRRRAEKFISFDKHVVEKETEQKPIEPIQIQDDYVSDSSEYCENGSTTSSKSKKFSHSRTFSSSSIPRSSAPSIPRSASKGSNVGRRRIVPENPVAQSLPNFSDFKEDHTKQSQGIRKEANNLKFSHIPRSRSTNGQIPSTKKDNVWRSQSMKRSAASPNESKDSIPPNSSGANSATPQKNAEAKTFLRKGNGIGPGAGVSVAKLKATRESENMSIEEKSITMADKRENSVGMVTKTTEENFEIKCIPTDSNIDSSRQSKASEKSGIPGLEDIVILKSNSQAEPDLVSEVIMVPSTHYTPVRPTQNSPGQSPASWSSRIDSPFSHSGKRPDINVTVDSPMASPASWRSQSLANLETNSPRTRKKWGATQKPFPIANASDHQSHNLTKGIKRLLNFGRKTRVTEGLTDCISSTTSEGDDDTDDGRDLASRSSDNHRKSRMGSSQGHYSYETFNDEGKFVSKVPNLRSSVPASPENFKLKDHHHSGSLLTAPRSLFSLSSFRSKGSELKPR</sequence>
<dbReference type="PANTHER" id="PTHR31008:SF15">
    <property type="entry name" value="GPI-ANCHORED ADHESIN-LIKE PROTEIN"/>
    <property type="match status" value="1"/>
</dbReference>
<feature type="compositionally biased region" description="Low complexity" evidence="2">
    <location>
        <begin position="245"/>
        <end position="266"/>
    </location>
</feature>
<feature type="compositionally biased region" description="Polar residues" evidence="2">
    <location>
        <begin position="485"/>
        <end position="506"/>
    </location>
</feature>
<feature type="compositionally biased region" description="Polar residues" evidence="2">
    <location>
        <begin position="318"/>
        <end position="327"/>
    </location>
</feature>
<keyword evidence="1" id="KW-0175">Coiled coil</keyword>
<feature type="compositionally biased region" description="Polar residues" evidence="2">
    <location>
        <begin position="334"/>
        <end position="347"/>
    </location>
</feature>
<dbReference type="InParanoid" id="A0A2G5C8I9"/>
<feature type="coiled-coil region" evidence="1">
    <location>
        <begin position="43"/>
        <end position="70"/>
    </location>
</feature>
<keyword evidence="4" id="KW-1185">Reference proteome</keyword>
<feature type="region of interest" description="Disordered" evidence="2">
    <location>
        <begin position="206"/>
        <end position="386"/>
    </location>
</feature>
<proteinExistence type="predicted"/>
<feature type="region of interest" description="Disordered" evidence="2">
    <location>
        <begin position="392"/>
        <end position="411"/>
    </location>
</feature>
<feature type="compositionally biased region" description="Basic and acidic residues" evidence="2">
    <location>
        <begin position="291"/>
        <end position="308"/>
    </location>
</feature>
<feature type="compositionally biased region" description="Polar residues" evidence="2">
    <location>
        <begin position="223"/>
        <end position="232"/>
    </location>
</feature>
<dbReference type="AlphaFoldDB" id="A0A2G5C8I9"/>